<evidence type="ECO:0000313" key="3">
    <source>
        <dbReference type="Proteomes" id="UP000466535"/>
    </source>
</evidence>
<organism evidence="2 3">
    <name type="scientific">Halovenus carboxidivorans</name>
    <dbReference type="NCBI Taxonomy" id="2692199"/>
    <lineage>
        <taxon>Archaea</taxon>
        <taxon>Methanobacteriati</taxon>
        <taxon>Methanobacteriota</taxon>
        <taxon>Stenosarchaea group</taxon>
        <taxon>Halobacteria</taxon>
        <taxon>Halobacteriales</taxon>
        <taxon>Haloarculaceae</taxon>
        <taxon>Halovenus</taxon>
    </lineage>
</organism>
<evidence type="ECO:0000256" key="1">
    <source>
        <dbReference type="SAM" id="MobiDB-lite"/>
    </source>
</evidence>
<dbReference type="EMBL" id="WUUT01000003">
    <property type="protein sequence ID" value="MXR51660.1"/>
    <property type="molecule type" value="Genomic_DNA"/>
</dbReference>
<dbReference type="RefSeq" id="WP_159763804.1">
    <property type="nucleotide sequence ID" value="NZ_WUUT01000003.1"/>
</dbReference>
<reference evidence="2 3" key="1">
    <citation type="submission" date="2019-12" db="EMBL/GenBank/DDBJ databases">
        <title>Isolation and characterization of three novel carbon monoxide-oxidizing members of Halobacteria from salione crusts and soils.</title>
        <authorList>
            <person name="Myers M.R."/>
            <person name="King G.M."/>
        </authorList>
    </citation>
    <scope>NUCLEOTIDE SEQUENCE [LARGE SCALE GENOMIC DNA]</scope>
    <source>
        <strain evidence="2 3">WSH3</strain>
    </source>
</reference>
<sequence>MAAMFVGVDWSSEGWLAVAFDDEGYDHTEVFDEIGELWQSYEESEPRILINIPIGLIESGRAERPCDELARSVLGPRRSAVLTPPVREATRKRRYPAAKRVNERKSGSSLSKSAFAISDKIAAVDDLLRNVPEARSAFRESHSEVCFRALAGEPLQHSKRKAGGYAERMRILASHDPDAPPVVQAVAEATGGADVAIDDVIDAVVLAYTARPASAPLRSLPPDPPTDDKGLPMEIVYRAPDPLTTEPEA</sequence>
<protein>
    <submittedName>
        <fullName evidence="2">DUF429 domain-containing protein</fullName>
    </submittedName>
</protein>
<keyword evidence="3" id="KW-1185">Reference proteome</keyword>
<accession>A0A6B0T9V7</accession>
<gene>
    <name evidence="2" type="ORF">GRX03_08595</name>
</gene>
<evidence type="ECO:0000313" key="2">
    <source>
        <dbReference type="EMBL" id="MXR51660.1"/>
    </source>
</evidence>
<dbReference type="Pfam" id="PF04250">
    <property type="entry name" value="DUF429"/>
    <property type="match status" value="1"/>
</dbReference>
<dbReference type="Proteomes" id="UP000466535">
    <property type="component" value="Unassembled WGS sequence"/>
</dbReference>
<comment type="caution">
    <text evidence="2">The sequence shown here is derived from an EMBL/GenBank/DDBJ whole genome shotgun (WGS) entry which is preliminary data.</text>
</comment>
<feature type="region of interest" description="Disordered" evidence="1">
    <location>
        <begin position="214"/>
        <end position="233"/>
    </location>
</feature>
<dbReference type="AlphaFoldDB" id="A0A6B0T9V7"/>
<name>A0A6B0T9V7_9EURY</name>
<dbReference type="OrthoDB" id="132880at2157"/>
<proteinExistence type="predicted"/>
<dbReference type="InterPro" id="IPR007362">
    <property type="entry name" value="DUF429"/>
</dbReference>